<protein>
    <recommendedName>
        <fullName evidence="4">PASTA domain-containing protein</fullName>
    </recommendedName>
</protein>
<dbReference type="RefSeq" id="WP_172442491.1">
    <property type="nucleotide sequence ID" value="NZ_JACHXB010000007.1"/>
</dbReference>
<organism evidence="2 3">
    <name type="scientific">Geodermatophilus sabuli</name>
    <dbReference type="NCBI Taxonomy" id="1564158"/>
    <lineage>
        <taxon>Bacteria</taxon>
        <taxon>Bacillati</taxon>
        <taxon>Actinomycetota</taxon>
        <taxon>Actinomycetes</taxon>
        <taxon>Geodermatophilales</taxon>
        <taxon>Geodermatophilaceae</taxon>
        <taxon>Geodermatophilus</taxon>
    </lineage>
</organism>
<dbReference type="Proteomes" id="UP000219514">
    <property type="component" value="Unassembled WGS sequence"/>
</dbReference>
<proteinExistence type="predicted"/>
<feature type="compositionally biased region" description="Low complexity" evidence="1">
    <location>
        <begin position="75"/>
        <end position="109"/>
    </location>
</feature>
<reference evidence="2 3" key="1">
    <citation type="submission" date="2017-09" db="EMBL/GenBank/DDBJ databases">
        <authorList>
            <person name="Ehlers B."/>
            <person name="Leendertz F.H."/>
        </authorList>
    </citation>
    <scope>NUCLEOTIDE SEQUENCE [LARGE SCALE GENOMIC DNA]</scope>
    <source>
        <strain evidence="2 3">DSM 46844</strain>
    </source>
</reference>
<dbReference type="EMBL" id="OBDO01000008">
    <property type="protein sequence ID" value="SNX97641.1"/>
    <property type="molecule type" value="Genomic_DNA"/>
</dbReference>
<sequence>MSQPQGPPPFPPPGPQGSDPWPQQVTAPLPAAPEQKPFLKRPWVWGVAAALVIGIGIGNANGGSEAADSIEAASTSSAAGSSSPTAPAESSSSPATAPTTVVPPAAVAPTQPPTTPPPAPATQPEVVVDFAMPDLVGVDLQTAQITVQSNGVFLSRSHDLLGSRNQLVDSNWMVCTQNVPAGQRVTGEVEGLIDLGVVKREETCP</sequence>
<feature type="compositionally biased region" description="Pro residues" evidence="1">
    <location>
        <begin position="1"/>
        <end position="15"/>
    </location>
</feature>
<name>A0A285EI02_9ACTN</name>
<evidence type="ECO:0000256" key="1">
    <source>
        <dbReference type="SAM" id="MobiDB-lite"/>
    </source>
</evidence>
<accession>A0A285EI02</accession>
<feature type="region of interest" description="Disordered" evidence="1">
    <location>
        <begin position="75"/>
        <end position="123"/>
    </location>
</feature>
<keyword evidence="3" id="KW-1185">Reference proteome</keyword>
<dbReference type="AlphaFoldDB" id="A0A285EI02"/>
<feature type="region of interest" description="Disordered" evidence="1">
    <location>
        <begin position="1"/>
        <end position="34"/>
    </location>
</feature>
<feature type="compositionally biased region" description="Pro residues" evidence="1">
    <location>
        <begin position="110"/>
        <end position="121"/>
    </location>
</feature>
<evidence type="ECO:0008006" key="4">
    <source>
        <dbReference type="Google" id="ProtNLM"/>
    </source>
</evidence>
<gene>
    <name evidence="2" type="ORF">SAMN06893097_1085</name>
</gene>
<evidence type="ECO:0000313" key="2">
    <source>
        <dbReference type="EMBL" id="SNX97641.1"/>
    </source>
</evidence>
<evidence type="ECO:0000313" key="3">
    <source>
        <dbReference type="Proteomes" id="UP000219514"/>
    </source>
</evidence>